<comment type="caution">
    <text evidence="2">The sequence shown here is derived from an EMBL/GenBank/DDBJ whole genome shotgun (WGS) entry which is preliminary data.</text>
</comment>
<gene>
    <name evidence="2" type="ORF">FHS87_000956</name>
</gene>
<dbReference type="RefSeq" id="WP_184514416.1">
    <property type="nucleotide sequence ID" value="NZ_JACIJD010000003.1"/>
</dbReference>
<dbReference type="EC" id="6.3.5.2" evidence="2"/>
<dbReference type="PANTHER" id="PTHR42695">
    <property type="entry name" value="GLUTAMINE AMIDOTRANSFERASE YLR126C-RELATED"/>
    <property type="match status" value="1"/>
</dbReference>
<dbReference type="EMBL" id="JACIJD010000003">
    <property type="protein sequence ID" value="MBB5692937.1"/>
    <property type="molecule type" value="Genomic_DNA"/>
</dbReference>
<proteinExistence type="predicted"/>
<evidence type="ECO:0000259" key="1">
    <source>
        <dbReference type="Pfam" id="PF00117"/>
    </source>
</evidence>
<dbReference type="Pfam" id="PF00117">
    <property type="entry name" value="GATase"/>
    <property type="match status" value="1"/>
</dbReference>
<dbReference type="SUPFAM" id="SSF52317">
    <property type="entry name" value="Class I glutamine amidotransferase-like"/>
    <property type="match status" value="1"/>
</dbReference>
<dbReference type="InterPro" id="IPR044992">
    <property type="entry name" value="ChyE-like"/>
</dbReference>
<accession>A0A840Y985</accession>
<dbReference type="Proteomes" id="UP000580654">
    <property type="component" value="Unassembled WGS sequence"/>
</dbReference>
<dbReference type="InterPro" id="IPR017926">
    <property type="entry name" value="GATASE"/>
</dbReference>
<dbReference type="GO" id="GO:0005829">
    <property type="term" value="C:cytosol"/>
    <property type="evidence" value="ECO:0007669"/>
    <property type="project" value="TreeGrafter"/>
</dbReference>
<reference evidence="2 3" key="1">
    <citation type="submission" date="2020-08" db="EMBL/GenBank/DDBJ databases">
        <title>Genomic Encyclopedia of Type Strains, Phase IV (KMG-IV): sequencing the most valuable type-strain genomes for metagenomic binning, comparative biology and taxonomic classification.</title>
        <authorList>
            <person name="Goeker M."/>
        </authorList>
    </citation>
    <scope>NUCLEOTIDE SEQUENCE [LARGE SCALE GENOMIC DNA]</scope>
    <source>
        <strain evidence="2 3">DSM 25622</strain>
    </source>
</reference>
<dbReference type="PANTHER" id="PTHR42695:SF5">
    <property type="entry name" value="GLUTAMINE AMIDOTRANSFERASE YLR126C-RELATED"/>
    <property type="match status" value="1"/>
</dbReference>
<dbReference type="PROSITE" id="PS51273">
    <property type="entry name" value="GATASE_TYPE_1"/>
    <property type="match status" value="1"/>
</dbReference>
<dbReference type="Gene3D" id="3.40.50.880">
    <property type="match status" value="1"/>
</dbReference>
<dbReference type="InterPro" id="IPR029062">
    <property type="entry name" value="Class_I_gatase-like"/>
</dbReference>
<dbReference type="CDD" id="cd01741">
    <property type="entry name" value="GATase1_1"/>
    <property type="match status" value="1"/>
</dbReference>
<protein>
    <submittedName>
        <fullName evidence="2">GMP synthase (Glutamine-hydrolyzing)</fullName>
        <ecNumber evidence="2">6.3.5.2</ecNumber>
    </submittedName>
</protein>
<feature type="domain" description="Glutamine amidotransferase" evidence="1">
    <location>
        <begin position="63"/>
        <end position="209"/>
    </location>
</feature>
<keyword evidence="3" id="KW-1185">Reference proteome</keyword>
<keyword evidence="2" id="KW-0436">Ligase</keyword>
<name>A0A840Y985_9PROT</name>
<dbReference type="AlphaFoldDB" id="A0A840Y985"/>
<sequence length="292" mass="31297">MAEPFRFLVAESEAPEDREARRASVGRSSGETYVEVLQRLAPGAVCDQVKPAEEGVPPTEAEALARYDAVFLCGSPLHVYEETPETRRVLDFMRAVFASGTPSFGSCAGLQVAVVAAGGEVGPREGGKEAGFARRIAPSAAGRDHPLLAGRPAAYDAPAIHSDEVKRLPPGATLLAGSAASPVQAAEIRQGEGVFWGVQYHPELSLHEVAEALRRQAASLVEDGLAADRAAVKEQADRVEALAREPGRRDLAWQLGLDAEVTDPARRQAELRNFIRHLAEPRRAARCDRAAR</sequence>
<organism evidence="2 3">
    <name type="scientific">Muricoccus pecuniae</name>
    <dbReference type="NCBI Taxonomy" id="693023"/>
    <lineage>
        <taxon>Bacteria</taxon>
        <taxon>Pseudomonadati</taxon>
        <taxon>Pseudomonadota</taxon>
        <taxon>Alphaproteobacteria</taxon>
        <taxon>Acetobacterales</taxon>
        <taxon>Roseomonadaceae</taxon>
        <taxon>Muricoccus</taxon>
    </lineage>
</organism>
<evidence type="ECO:0000313" key="3">
    <source>
        <dbReference type="Proteomes" id="UP000580654"/>
    </source>
</evidence>
<evidence type="ECO:0000313" key="2">
    <source>
        <dbReference type="EMBL" id="MBB5692937.1"/>
    </source>
</evidence>
<dbReference type="GO" id="GO:0003922">
    <property type="term" value="F:GMP synthase (glutamine-hydrolyzing) activity"/>
    <property type="evidence" value="ECO:0007669"/>
    <property type="project" value="UniProtKB-EC"/>
</dbReference>